<feature type="compositionally biased region" description="Polar residues" evidence="1">
    <location>
        <begin position="141"/>
        <end position="161"/>
    </location>
</feature>
<feature type="compositionally biased region" description="Acidic residues" evidence="1">
    <location>
        <begin position="168"/>
        <end position="178"/>
    </location>
</feature>
<organism evidence="2 3">
    <name type="scientific">Myotis davidii</name>
    <name type="common">David's myotis</name>
    <dbReference type="NCBI Taxonomy" id="225400"/>
    <lineage>
        <taxon>Eukaryota</taxon>
        <taxon>Metazoa</taxon>
        <taxon>Chordata</taxon>
        <taxon>Craniata</taxon>
        <taxon>Vertebrata</taxon>
        <taxon>Euteleostomi</taxon>
        <taxon>Mammalia</taxon>
        <taxon>Eutheria</taxon>
        <taxon>Laurasiatheria</taxon>
        <taxon>Chiroptera</taxon>
        <taxon>Yangochiroptera</taxon>
        <taxon>Vespertilionidae</taxon>
        <taxon>Myotis</taxon>
    </lineage>
</organism>
<feature type="region of interest" description="Disordered" evidence="1">
    <location>
        <begin position="141"/>
        <end position="178"/>
    </location>
</feature>
<keyword evidence="3" id="KW-1185">Reference proteome</keyword>
<dbReference type="Proteomes" id="UP000010556">
    <property type="component" value="Unassembled WGS sequence"/>
</dbReference>
<reference evidence="3" key="1">
    <citation type="journal article" date="2013" name="Science">
        <title>Comparative analysis of bat genomes provides insight into the evolution of flight and immunity.</title>
        <authorList>
            <person name="Zhang G."/>
            <person name="Cowled C."/>
            <person name="Shi Z."/>
            <person name="Huang Z."/>
            <person name="Bishop-Lilly K.A."/>
            <person name="Fang X."/>
            <person name="Wynne J.W."/>
            <person name="Xiong Z."/>
            <person name="Baker M.L."/>
            <person name="Zhao W."/>
            <person name="Tachedjian M."/>
            <person name="Zhu Y."/>
            <person name="Zhou P."/>
            <person name="Jiang X."/>
            <person name="Ng J."/>
            <person name="Yang L."/>
            <person name="Wu L."/>
            <person name="Xiao J."/>
            <person name="Feng Y."/>
            <person name="Chen Y."/>
            <person name="Sun X."/>
            <person name="Zhang Y."/>
            <person name="Marsh G.A."/>
            <person name="Crameri G."/>
            <person name="Broder C.C."/>
            <person name="Frey K.G."/>
            <person name="Wang L.F."/>
            <person name="Wang J."/>
        </authorList>
    </citation>
    <scope>NUCLEOTIDE SEQUENCE [LARGE SCALE GENOMIC DNA]</scope>
</reference>
<protein>
    <submittedName>
        <fullName evidence="2">Nucleus accumbens-associated protein 1</fullName>
    </submittedName>
</protein>
<gene>
    <name evidence="2" type="ORF">MDA_GLEAN10000770</name>
</gene>
<accession>L5LL99</accession>
<evidence type="ECO:0000313" key="3">
    <source>
        <dbReference type="Proteomes" id="UP000010556"/>
    </source>
</evidence>
<dbReference type="AlphaFoldDB" id="L5LL99"/>
<evidence type="ECO:0000256" key="1">
    <source>
        <dbReference type="SAM" id="MobiDB-lite"/>
    </source>
</evidence>
<sequence length="200" mass="22110">MAQTLQMEILNFGNRIRRPVQQQPERCGRAVSGCATPVLPTNPQLLLHWRLSMNMGDQFLPMYTAGFLQIQEIMEKDTQFFLKQLWDSSQKEAEVGCSSGGNGSQMMARFSTLDLVANQPPQQALAAVVAAATGGVVSGPTMSEWTSPGTSSAYTSNSPGSYHNEEKEKEDEGEEGTDEQYRQICNMYTMYSMMNVSQSV</sequence>
<proteinExistence type="predicted"/>
<dbReference type="EMBL" id="KB111234">
    <property type="protein sequence ID" value="ELK26143.1"/>
    <property type="molecule type" value="Genomic_DNA"/>
</dbReference>
<name>L5LL99_MYODS</name>
<evidence type="ECO:0000313" key="2">
    <source>
        <dbReference type="EMBL" id="ELK26143.1"/>
    </source>
</evidence>